<dbReference type="OrthoDB" id="9805215at2"/>
<evidence type="ECO:0000256" key="2">
    <source>
        <dbReference type="ARBA" id="ARBA00002399"/>
    </source>
</evidence>
<dbReference type="InterPro" id="IPR038135">
    <property type="entry name" value="Methylthiotransferase_N_sf"/>
</dbReference>
<evidence type="ECO:0000256" key="11">
    <source>
        <dbReference type="ARBA" id="ARBA00023014"/>
    </source>
</evidence>
<dbReference type="PROSITE" id="PS51918">
    <property type="entry name" value="RADICAL_SAM"/>
    <property type="match status" value="1"/>
</dbReference>
<dbReference type="GO" id="GO:0035598">
    <property type="term" value="F:tRNA (N(6)-L-threonylcarbamoyladenosine(37)-C(2))-methylthiotransferase activity"/>
    <property type="evidence" value="ECO:0007669"/>
    <property type="project" value="UniProtKB-EC"/>
</dbReference>
<dbReference type="InterPro" id="IPR005839">
    <property type="entry name" value="Methylthiotransferase"/>
</dbReference>
<evidence type="ECO:0000256" key="9">
    <source>
        <dbReference type="ARBA" id="ARBA00022723"/>
    </source>
</evidence>
<evidence type="ECO:0000256" key="10">
    <source>
        <dbReference type="ARBA" id="ARBA00023004"/>
    </source>
</evidence>
<sequence>MDSGVERKSVAFYTLGCKVNQYDTQAMMEQFESRGYRIVDFDEKADVYVVNTCTVTNLADRKSRQMIRKAHRTNPDAAIVVVGCFAQRSAEEAMKIPGVKLVLGTQDRHRIVDLVEQAQSTGEVVVDVKDIMKAKEFESTPISSYEGRTRAILKVQEGCNQFCTYCIIPYTRGPIRSRHPQEVLEEARRLAGAGFKEIVLTGIHLASYGMDLRKELEGVNLVYLLEGLNSIEGLARIRLGSIEPNFITPEFVEGIQKLRKVCRHFHVPLQSGSDTVLKRMKRRYTTEQYSQAIGMIRESFPDAAITTDVMVGFPGETDAEFEETVSFVQKIGFSRLHVFQYSRREGTPAAEFPNQVPARIKEERSRILIDVGHRMARRYMEGFVGRVEEVYFEQESPYGPQTYEGYTQHYIRVVANSQGDLKGQILKVLLKEVRNDYMVGKVQNG</sequence>
<evidence type="ECO:0000256" key="6">
    <source>
        <dbReference type="ARBA" id="ARBA00022679"/>
    </source>
</evidence>
<dbReference type="InterPro" id="IPR006638">
    <property type="entry name" value="Elp3/MiaA/NifB-like_rSAM"/>
</dbReference>
<dbReference type="SFLD" id="SFLDF00295">
    <property type="entry name" value="threonylcarbamoyladenosine_tRN"/>
    <property type="match status" value="1"/>
</dbReference>
<dbReference type="GO" id="GO:0046872">
    <property type="term" value="F:metal ion binding"/>
    <property type="evidence" value="ECO:0007669"/>
    <property type="project" value="UniProtKB-KW"/>
</dbReference>
<comment type="cofactor">
    <cofactor evidence="1">
        <name>[4Fe-4S] cluster</name>
        <dbReference type="ChEBI" id="CHEBI:49883"/>
    </cofactor>
</comment>
<dbReference type="GO" id="GO:0051539">
    <property type="term" value="F:4 iron, 4 sulfur cluster binding"/>
    <property type="evidence" value="ECO:0007669"/>
    <property type="project" value="UniProtKB-KW"/>
</dbReference>
<keyword evidence="6 18" id="KW-0808">Transferase</keyword>
<dbReference type="SMART" id="SM00729">
    <property type="entry name" value="Elp3"/>
    <property type="match status" value="1"/>
</dbReference>
<evidence type="ECO:0000256" key="13">
    <source>
        <dbReference type="ARBA" id="ARBA00051661"/>
    </source>
</evidence>
<evidence type="ECO:0000256" key="7">
    <source>
        <dbReference type="ARBA" id="ARBA00022691"/>
    </source>
</evidence>
<proteinExistence type="inferred from homology"/>
<evidence type="ECO:0000256" key="14">
    <source>
        <dbReference type="ARBA" id="ARBA00061574"/>
    </source>
</evidence>
<dbReference type="Gene3D" id="3.40.50.12160">
    <property type="entry name" value="Methylthiotransferase, N-terminal domain"/>
    <property type="match status" value="1"/>
</dbReference>
<dbReference type="InterPro" id="IPR020612">
    <property type="entry name" value="Methylthiotransferase_CS"/>
</dbReference>
<dbReference type="InterPro" id="IPR006467">
    <property type="entry name" value="MiaB-like_bact"/>
</dbReference>
<dbReference type="Pfam" id="PF04055">
    <property type="entry name" value="Radical_SAM"/>
    <property type="match status" value="1"/>
</dbReference>
<keyword evidence="4" id="KW-0004">4Fe-4S</keyword>
<dbReference type="Proteomes" id="UP000198577">
    <property type="component" value="Unassembled WGS sequence"/>
</dbReference>
<dbReference type="InterPro" id="IPR034557">
    <property type="entry name" value="ThrcA_tRNA_MEthiotransferase"/>
</dbReference>
<dbReference type="PROSITE" id="PS51449">
    <property type="entry name" value="MTTASE_N"/>
    <property type="match status" value="1"/>
</dbReference>
<dbReference type="PANTHER" id="PTHR11918">
    <property type="entry name" value="RADICAL SAM PROTEINS"/>
    <property type="match status" value="1"/>
</dbReference>
<evidence type="ECO:0000259" key="17">
    <source>
        <dbReference type="PROSITE" id="PS51918"/>
    </source>
</evidence>
<evidence type="ECO:0000259" key="16">
    <source>
        <dbReference type="PROSITE" id="PS51449"/>
    </source>
</evidence>
<evidence type="ECO:0000256" key="5">
    <source>
        <dbReference type="ARBA" id="ARBA00022490"/>
    </source>
</evidence>
<dbReference type="PROSITE" id="PS01278">
    <property type="entry name" value="MTTASE_RADICAL"/>
    <property type="match status" value="1"/>
</dbReference>
<comment type="function">
    <text evidence="2">Catalyzes the methylthiolation of N6-threonylcarbamoyladenosine (t(6)A), leading to the formation of 2-methylthio-N6-threonylcarbamoyladenosine (ms(2)t(6)A) at position 37 in tRNAs that read codons beginning with adenine.</text>
</comment>
<dbReference type="InterPro" id="IPR058240">
    <property type="entry name" value="rSAM_sf"/>
</dbReference>
<keyword evidence="11" id="KW-0411">Iron-sulfur</keyword>
<dbReference type="InterPro" id="IPR013848">
    <property type="entry name" value="Methylthiotransferase_N"/>
</dbReference>
<dbReference type="PANTHER" id="PTHR11918:SF45">
    <property type="entry name" value="THREONYLCARBAMOYLADENOSINE TRNA METHYLTHIOTRANSFERASE"/>
    <property type="match status" value="1"/>
</dbReference>
<dbReference type="SFLD" id="SFLDG01061">
    <property type="entry name" value="methylthiotransferase"/>
    <property type="match status" value="1"/>
</dbReference>
<dbReference type="RefSeq" id="WP_025747114.1">
    <property type="nucleotide sequence ID" value="NZ_FOXR01000004.1"/>
</dbReference>
<keyword evidence="9" id="KW-0479">Metal-binding</keyword>
<feature type="domain" description="Radical SAM core" evidence="17">
    <location>
        <begin position="145"/>
        <end position="378"/>
    </location>
</feature>
<feature type="domain" description="MTTase N-terminal" evidence="16">
    <location>
        <begin position="8"/>
        <end position="120"/>
    </location>
</feature>
<dbReference type="AlphaFoldDB" id="A0A1I5T975"/>
<dbReference type="InterPro" id="IPR023404">
    <property type="entry name" value="rSAM_horseshoe"/>
</dbReference>
<dbReference type="FunFam" id="3.40.50.12160:FF:000004">
    <property type="entry name" value="Threonylcarbamoyladenosine tRNA methylthiotransferase MtaB"/>
    <property type="match status" value="1"/>
</dbReference>
<dbReference type="InterPro" id="IPR007197">
    <property type="entry name" value="rSAM"/>
</dbReference>
<comment type="catalytic activity">
    <reaction evidence="13">
        <text>N(6)-L-threonylcarbamoyladenosine(37) in tRNA + (sulfur carrier)-SH + AH2 + 2 S-adenosyl-L-methionine = 2-methylsulfanyl-N(6)-L-threonylcarbamoyladenosine(37) in tRNA + (sulfur carrier)-H + 5'-deoxyadenosine + L-methionine + A + S-adenosyl-L-homocysteine + 2 H(+)</text>
        <dbReference type="Rhea" id="RHEA:37075"/>
        <dbReference type="Rhea" id="RHEA-COMP:10163"/>
        <dbReference type="Rhea" id="RHEA-COMP:11092"/>
        <dbReference type="Rhea" id="RHEA-COMP:14737"/>
        <dbReference type="Rhea" id="RHEA-COMP:14739"/>
        <dbReference type="ChEBI" id="CHEBI:13193"/>
        <dbReference type="ChEBI" id="CHEBI:15378"/>
        <dbReference type="ChEBI" id="CHEBI:17319"/>
        <dbReference type="ChEBI" id="CHEBI:17499"/>
        <dbReference type="ChEBI" id="CHEBI:29917"/>
        <dbReference type="ChEBI" id="CHEBI:57844"/>
        <dbReference type="ChEBI" id="CHEBI:57856"/>
        <dbReference type="ChEBI" id="CHEBI:59789"/>
        <dbReference type="ChEBI" id="CHEBI:64428"/>
        <dbReference type="ChEBI" id="CHEBI:74418"/>
        <dbReference type="ChEBI" id="CHEBI:74420"/>
        <dbReference type="EC" id="2.8.4.5"/>
    </reaction>
</comment>
<name>A0A1I5T975_9FIRM</name>
<organism evidence="18 19">
    <name type="scientific">Caldicoprobacter faecalis</name>
    <dbReference type="NCBI Taxonomy" id="937334"/>
    <lineage>
        <taxon>Bacteria</taxon>
        <taxon>Bacillati</taxon>
        <taxon>Bacillota</taxon>
        <taxon>Clostridia</taxon>
        <taxon>Caldicoprobacterales</taxon>
        <taxon>Caldicoprobacteraceae</taxon>
        <taxon>Caldicoprobacter</taxon>
    </lineage>
</organism>
<comment type="similarity">
    <text evidence="14">Belongs to the methylthiotransferase family. MtaB subfamily.</text>
</comment>
<dbReference type="SFLD" id="SFLDG01082">
    <property type="entry name" value="B12-binding_domain_containing"/>
    <property type="match status" value="1"/>
</dbReference>
<dbReference type="STRING" id="937334.SAMN05444406_1042"/>
<keyword evidence="10" id="KW-0408">Iron</keyword>
<evidence type="ECO:0000256" key="15">
    <source>
        <dbReference type="ARBA" id="ARBA00069898"/>
    </source>
</evidence>
<dbReference type="Pfam" id="PF00919">
    <property type="entry name" value="UPF0004"/>
    <property type="match status" value="1"/>
</dbReference>
<dbReference type="SFLD" id="SFLDS00029">
    <property type="entry name" value="Radical_SAM"/>
    <property type="match status" value="1"/>
</dbReference>
<dbReference type="Gene3D" id="3.80.30.20">
    <property type="entry name" value="tm_1862 like domain"/>
    <property type="match status" value="1"/>
</dbReference>
<evidence type="ECO:0000313" key="19">
    <source>
        <dbReference type="Proteomes" id="UP000198577"/>
    </source>
</evidence>
<dbReference type="EMBL" id="FOXR01000004">
    <property type="protein sequence ID" value="SFP79207.1"/>
    <property type="molecule type" value="Genomic_DNA"/>
</dbReference>
<protein>
    <recommendedName>
        <fullName evidence="15">Threonylcarbamoyladenosine tRNA methylthiotransferase MtaB</fullName>
        <ecNumber evidence="3">2.8.4.5</ecNumber>
    </recommendedName>
    <alternativeName>
        <fullName evidence="12">tRNA-t(6)A37 methylthiotransferase</fullName>
    </alternativeName>
</protein>
<evidence type="ECO:0000256" key="8">
    <source>
        <dbReference type="ARBA" id="ARBA00022694"/>
    </source>
</evidence>
<keyword evidence="8" id="KW-0819">tRNA processing</keyword>
<evidence type="ECO:0000256" key="3">
    <source>
        <dbReference type="ARBA" id="ARBA00013273"/>
    </source>
</evidence>
<keyword evidence="5" id="KW-0963">Cytoplasm</keyword>
<dbReference type="NCBIfam" id="TIGR00089">
    <property type="entry name" value="MiaB/RimO family radical SAM methylthiotransferase"/>
    <property type="match status" value="1"/>
</dbReference>
<dbReference type="CDD" id="cd01335">
    <property type="entry name" value="Radical_SAM"/>
    <property type="match status" value="1"/>
</dbReference>
<keyword evidence="19" id="KW-1185">Reference proteome</keyword>
<dbReference type="SUPFAM" id="SSF102114">
    <property type="entry name" value="Radical SAM enzymes"/>
    <property type="match status" value="1"/>
</dbReference>
<dbReference type="FunFam" id="3.80.30.20:FF:000001">
    <property type="entry name" value="tRNA-2-methylthio-N(6)-dimethylallyladenosine synthase 2"/>
    <property type="match status" value="1"/>
</dbReference>
<accession>A0A1I5T975</accession>
<evidence type="ECO:0000313" key="18">
    <source>
        <dbReference type="EMBL" id="SFP79207.1"/>
    </source>
</evidence>
<dbReference type="EC" id="2.8.4.5" evidence="3"/>
<gene>
    <name evidence="18" type="ORF">SAMN05444406_1042</name>
</gene>
<evidence type="ECO:0000256" key="4">
    <source>
        <dbReference type="ARBA" id="ARBA00022485"/>
    </source>
</evidence>
<dbReference type="NCBIfam" id="TIGR01579">
    <property type="entry name" value="MiaB-like-C"/>
    <property type="match status" value="1"/>
</dbReference>
<evidence type="ECO:0000256" key="1">
    <source>
        <dbReference type="ARBA" id="ARBA00001966"/>
    </source>
</evidence>
<evidence type="ECO:0000256" key="12">
    <source>
        <dbReference type="ARBA" id="ARBA00031213"/>
    </source>
</evidence>
<reference evidence="18 19" key="1">
    <citation type="submission" date="2016-10" db="EMBL/GenBank/DDBJ databases">
        <authorList>
            <person name="de Groot N.N."/>
        </authorList>
    </citation>
    <scope>NUCLEOTIDE SEQUENCE [LARGE SCALE GENOMIC DNA]</scope>
    <source>
        <strain evidence="18 19">DSM 20678</strain>
    </source>
</reference>
<keyword evidence="7" id="KW-0949">S-adenosyl-L-methionine</keyword>